<proteinExistence type="predicted"/>
<evidence type="ECO:0000313" key="4">
    <source>
        <dbReference type="Proteomes" id="UP000054018"/>
    </source>
</evidence>
<reference evidence="4" key="2">
    <citation type="submission" date="2015-01" db="EMBL/GenBank/DDBJ databases">
        <title>Evolutionary Origins and Diversification of the Mycorrhizal Mutualists.</title>
        <authorList>
            <consortium name="DOE Joint Genome Institute"/>
            <consortium name="Mycorrhizal Genomics Consortium"/>
            <person name="Kohler A."/>
            <person name="Kuo A."/>
            <person name="Nagy L.G."/>
            <person name="Floudas D."/>
            <person name="Copeland A."/>
            <person name="Barry K.W."/>
            <person name="Cichocki N."/>
            <person name="Veneault-Fourrey C."/>
            <person name="LaButti K."/>
            <person name="Lindquist E.A."/>
            <person name="Lipzen A."/>
            <person name="Lundell T."/>
            <person name="Morin E."/>
            <person name="Murat C."/>
            <person name="Riley R."/>
            <person name="Ohm R."/>
            <person name="Sun H."/>
            <person name="Tunlid A."/>
            <person name="Henrissat B."/>
            <person name="Grigoriev I.V."/>
            <person name="Hibbett D.S."/>
            <person name="Martin F."/>
        </authorList>
    </citation>
    <scope>NUCLEOTIDE SEQUENCE [LARGE SCALE GENOMIC DNA]</scope>
    <source>
        <strain evidence="4">441</strain>
    </source>
</reference>
<feature type="transmembrane region" description="Helical" evidence="2">
    <location>
        <begin position="29"/>
        <end position="52"/>
    </location>
</feature>
<keyword evidence="2" id="KW-1133">Transmembrane helix</keyword>
<name>A0A0C9Z9E3_9AGAM</name>
<dbReference type="OrthoDB" id="2663513at2759"/>
<keyword evidence="2" id="KW-0812">Transmembrane</keyword>
<evidence type="ECO:0000256" key="2">
    <source>
        <dbReference type="SAM" id="Phobius"/>
    </source>
</evidence>
<dbReference type="HOGENOM" id="CLU_1332080_0_0_1"/>
<gene>
    <name evidence="3" type="ORF">PISMIDRAFT_676865</name>
</gene>
<organism evidence="3 4">
    <name type="scientific">Pisolithus microcarpus 441</name>
    <dbReference type="NCBI Taxonomy" id="765257"/>
    <lineage>
        <taxon>Eukaryota</taxon>
        <taxon>Fungi</taxon>
        <taxon>Dikarya</taxon>
        <taxon>Basidiomycota</taxon>
        <taxon>Agaricomycotina</taxon>
        <taxon>Agaricomycetes</taxon>
        <taxon>Agaricomycetidae</taxon>
        <taxon>Boletales</taxon>
        <taxon>Sclerodermatineae</taxon>
        <taxon>Pisolithaceae</taxon>
        <taxon>Pisolithus</taxon>
    </lineage>
</organism>
<protein>
    <submittedName>
        <fullName evidence="3">Uncharacterized protein</fullName>
    </submittedName>
</protein>
<feature type="region of interest" description="Disordered" evidence="1">
    <location>
        <begin position="122"/>
        <end position="192"/>
    </location>
</feature>
<dbReference type="AlphaFoldDB" id="A0A0C9Z9E3"/>
<accession>A0A0C9Z9E3</accession>
<evidence type="ECO:0000313" key="3">
    <source>
        <dbReference type="EMBL" id="KIK25906.1"/>
    </source>
</evidence>
<feature type="compositionally biased region" description="Polar residues" evidence="1">
    <location>
        <begin position="1"/>
        <end position="17"/>
    </location>
</feature>
<feature type="compositionally biased region" description="Low complexity" evidence="1">
    <location>
        <begin position="138"/>
        <end position="149"/>
    </location>
</feature>
<dbReference type="EMBL" id="KN833705">
    <property type="protein sequence ID" value="KIK25906.1"/>
    <property type="molecule type" value="Genomic_DNA"/>
</dbReference>
<keyword evidence="2" id="KW-0472">Membrane</keyword>
<sequence>MSFTDYVNPSPTTTLTASPDFPDPTNTRAVAVALTVGIVGILMFALITWLVLRLRRQPQPQQQAFLDPSPHRMSAVTERFRPSFASEASSKLGFKRKSLRLVDQHRDDEDWDFTCTDPDPIPKAELANHRRVPPPLLSPTSPSYRSSSTNKDESNPCSPSTPRSFEIEPPPPVYTRDGSGPGWTAYEPKGRP</sequence>
<evidence type="ECO:0000256" key="1">
    <source>
        <dbReference type="SAM" id="MobiDB-lite"/>
    </source>
</evidence>
<keyword evidence="4" id="KW-1185">Reference proteome</keyword>
<reference evidence="3 4" key="1">
    <citation type="submission" date="2014-04" db="EMBL/GenBank/DDBJ databases">
        <authorList>
            <consortium name="DOE Joint Genome Institute"/>
            <person name="Kuo A."/>
            <person name="Kohler A."/>
            <person name="Costa M.D."/>
            <person name="Nagy L.G."/>
            <person name="Floudas D."/>
            <person name="Copeland A."/>
            <person name="Barry K.W."/>
            <person name="Cichocki N."/>
            <person name="Veneault-Fourrey C."/>
            <person name="LaButti K."/>
            <person name="Lindquist E.A."/>
            <person name="Lipzen A."/>
            <person name="Lundell T."/>
            <person name="Morin E."/>
            <person name="Murat C."/>
            <person name="Sun H."/>
            <person name="Tunlid A."/>
            <person name="Henrissat B."/>
            <person name="Grigoriev I.V."/>
            <person name="Hibbett D.S."/>
            <person name="Martin F."/>
            <person name="Nordberg H.P."/>
            <person name="Cantor M.N."/>
            <person name="Hua S.X."/>
        </authorList>
    </citation>
    <scope>NUCLEOTIDE SEQUENCE [LARGE SCALE GENOMIC DNA]</scope>
    <source>
        <strain evidence="3 4">441</strain>
    </source>
</reference>
<feature type="region of interest" description="Disordered" evidence="1">
    <location>
        <begin position="1"/>
        <end position="22"/>
    </location>
</feature>
<dbReference type="Proteomes" id="UP000054018">
    <property type="component" value="Unassembled WGS sequence"/>
</dbReference>